<proteinExistence type="predicted"/>
<gene>
    <name evidence="2" type="ORF">CgunFtcFv8_021013</name>
</gene>
<feature type="compositionally biased region" description="Low complexity" evidence="1">
    <location>
        <begin position="37"/>
        <end position="46"/>
    </location>
</feature>
<feature type="compositionally biased region" description="Pro residues" evidence="1">
    <location>
        <begin position="47"/>
        <end position="57"/>
    </location>
</feature>
<evidence type="ECO:0000256" key="1">
    <source>
        <dbReference type="SAM" id="MobiDB-lite"/>
    </source>
</evidence>
<evidence type="ECO:0000313" key="2">
    <source>
        <dbReference type="EMBL" id="KAK5935671.1"/>
    </source>
</evidence>
<keyword evidence="3" id="KW-1185">Reference proteome</keyword>
<comment type="caution">
    <text evidence="2">The sequence shown here is derived from an EMBL/GenBank/DDBJ whole genome shotgun (WGS) entry which is preliminary data.</text>
</comment>
<reference evidence="2 3" key="1">
    <citation type="journal article" date="2023" name="Mol. Biol. Evol.">
        <title>Genomics of Secondarily Temperate Adaptation in the Only Non-Antarctic Icefish.</title>
        <authorList>
            <person name="Rivera-Colon A.G."/>
            <person name="Rayamajhi N."/>
            <person name="Minhas B.F."/>
            <person name="Madrigal G."/>
            <person name="Bilyk K.T."/>
            <person name="Yoon V."/>
            <person name="Hune M."/>
            <person name="Gregory S."/>
            <person name="Cheng C.H.C."/>
            <person name="Catchen J.M."/>
        </authorList>
    </citation>
    <scope>NUCLEOTIDE SEQUENCE [LARGE SCALE GENOMIC DNA]</scope>
    <source>
        <tissue evidence="2">White muscle</tissue>
    </source>
</reference>
<dbReference type="Proteomes" id="UP001331515">
    <property type="component" value="Unassembled WGS sequence"/>
</dbReference>
<feature type="region of interest" description="Disordered" evidence="1">
    <location>
        <begin position="35"/>
        <end position="59"/>
    </location>
</feature>
<dbReference type="AlphaFoldDB" id="A0AAN8E5V8"/>
<organism evidence="2 3">
    <name type="scientific">Champsocephalus gunnari</name>
    <name type="common">Mackerel icefish</name>
    <dbReference type="NCBI Taxonomy" id="52237"/>
    <lineage>
        <taxon>Eukaryota</taxon>
        <taxon>Metazoa</taxon>
        <taxon>Chordata</taxon>
        <taxon>Craniata</taxon>
        <taxon>Vertebrata</taxon>
        <taxon>Euteleostomi</taxon>
        <taxon>Actinopterygii</taxon>
        <taxon>Neopterygii</taxon>
        <taxon>Teleostei</taxon>
        <taxon>Neoteleostei</taxon>
        <taxon>Acanthomorphata</taxon>
        <taxon>Eupercaria</taxon>
        <taxon>Perciformes</taxon>
        <taxon>Notothenioidei</taxon>
        <taxon>Channichthyidae</taxon>
        <taxon>Champsocephalus</taxon>
    </lineage>
</organism>
<protein>
    <submittedName>
        <fullName evidence="2">Uncharacterized protein</fullName>
    </submittedName>
</protein>
<accession>A0AAN8E5V8</accession>
<dbReference type="EMBL" id="JAURVH010001513">
    <property type="protein sequence ID" value="KAK5935671.1"/>
    <property type="molecule type" value="Genomic_DNA"/>
</dbReference>
<sequence>MRLNNTLRLQTAELSIANGSCRDCSRQQQYISPQSRTVTVPSLTASSPPPALPPPGRLPEAGRGLHLDVIAARGCAEFPLLSVRHAALLPFLHWLRMCSRPADTCGPAMLRYGAAFKDCGKHSKSAELRKITTF</sequence>
<name>A0AAN8E5V8_CHAGU</name>
<evidence type="ECO:0000313" key="3">
    <source>
        <dbReference type="Proteomes" id="UP001331515"/>
    </source>
</evidence>